<name>A0AAP2CQ05_9RHOB</name>
<protein>
    <submittedName>
        <fullName evidence="4">Asparaginase</fullName>
    </submittedName>
</protein>
<evidence type="ECO:0000256" key="2">
    <source>
        <dbReference type="PIRSR" id="PIRSR001220-2"/>
    </source>
</evidence>
<dbReference type="PROSITE" id="PS51732">
    <property type="entry name" value="ASN_GLN_ASE_3"/>
    <property type="match status" value="1"/>
</dbReference>
<dbReference type="Pfam" id="PF00710">
    <property type="entry name" value="Asparaginase"/>
    <property type="match status" value="1"/>
</dbReference>
<reference evidence="4 5" key="1">
    <citation type="journal article" date="2021" name="Arch. Microbiol.">
        <title>Harenicola maris gen. nov., sp. nov. isolated from the Sea of Japan shallow sediments.</title>
        <authorList>
            <person name="Romanenko L.A."/>
            <person name="Kurilenko V.V."/>
            <person name="Chernysheva N.Y."/>
            <person name="Tekutyeva L.A."/>
            <person name="Velansky P.V."/>
            <person name="Svetashev V.I."/>
            <person name="Isaeva M.P."/>
        </authorList>
    </citation>
    <scope>NUCLEOTIDE SEQUENCE [LARGE SCALE GENOMIC DNA]</scope>
    <source>
        <strain evidence="4 5">KMM 3653</strain>
    </source>
</reference>
<dbReference type="GO" id="GO:0004067">
    <property type="term" value="F:asparaginase activity"/>
    <property type="evidence" value="ECO:0007669"/>
    <property type="project" value="UniProtKB-UniRule"/>
</dbReference>
<dbReference type="InterPro" id="IPR036152">
    <property type="entry name" value="Asp/glu_Ase-like_sf"/>
</dbReference>
<dbReference type="RefSeq" id="WP_327794644.1">
    <property type="nucleotide sequence ID" value="NZ_JADQAZ010000002.1"/>
</dbReference>
<comment type="caution">
    <text evidence="4">The sequence shown here is derived from an EMBL/GenBank/DDBJ whole genome shotgun (WGS) entry which is preliminary data.</text>
</comment>
<dbReference type="PIRSF" id="PIRSF500176">
    <property type="entry name" value="L_ASNase"/>
    <property type="match status" value="1"/>
</dbReference>
<evidence type="ECO:0000313" key="4">
    <source>
        <dbReference type="EMBL" id="MBT0958444.1"/>
    </source>
</evidence>
<feature type="active site" description="O-isoaspartyl threonine intermediate" evidence="1">
    <location>
        <position position="16"/>
    </location>
</feature>
<gene>
    <name evidence="4" type="ORF">IV417_13725</name>
</gene>
<dbReference type="InterPro" id="IPR037152">
    <property type="entry name" value="L-asparaginase_N_sf"/>
</dbReference>
<dbReference type="InterPro" id="IPR027473">
    <property type="entry name" value="L-asparaginase_C"/>
</dbReference>
<proteinExistence type="predicted"/>
<dbReference type="Gene3D" id="3.40.50.40">
    <property type="match status" value="1"/>
</dbReference>
<keyword evidence="5" id="KW-1185">Reference proteome</keyword>
<dbReference type="PIRSF" id="PIRSF001220">
    <property type="entry name" value="L-ASNase_gatD"/>
    <property type="match status" value="1"/>
</dbReference>
<dbReference type="EMBL" id="JADQAZ010000002">
    <property type="protein sequence ID" value="MBT0958444.1"/>
    <property type="molecule type" value="Genomic_DNA"/>
</dbReference>
<accession>A0AAP2CQ05</accession>
<dbReference type="PANTHER" id="PTHR11707">
    <property type="entry name" value="L-ASPARAGINASE"/>
    <property type="match status" value="1"/>
</dbReference>
<dbReference type="PANTHER" id="PTHR11707:SF28">
    <property type="entry name" value="60 KDA LYSOPHOSPHOLIPASE"/>
    <property type="match status" value="1"/>
</dbReference>
<dbReference type="Proteomes" id="UP001315686">
    <property type="component" value="Unassembled WGS sequence"/>
</dbReference>
<organism evidence="4 5">
    <name type="scientific">Harenicola maris</name>
    <dbReference type="NCBI Taxonomy" id="2841044"/>
    <lineage>
        <taxon>Bacteria</taxon>
        <taxon>Pseudomonadati</taxon>
        <taxon>Pseudomonadota</taxon>
        <taxon>Alphaproteobacteria</taxon>
        <taxon>Rhodobacterales</taxon>
        <taxon>Paracoccaceae</taxon>
        <taxon>Harenicola</taxon>
    </lineage>
</organism>
<dbReference type="SMART" id="SM00870">
    <property type="entry name" value="Asparaginase"/>
    <property type="match status" value="1"/>
</dbReference>
<dbReference type="AlphaFoldDB" id="A0AAP2CQ05"/>
<feature type="domain" description="L-asparaginase N-terminal" evidence="3">
    <location>
        <begin position="9"/>
        <end position="176"/>
    </location>
</feature>
<feature type="binding site" evidence="2">
    <location>
        <position position="58"/>
    </location>
    <ligand>
        <name>substrate</name>
    </ligand>
</feature>
<evidence type="ECO:0000259" key="3">
    <source>
        <dbReference type="Pfam" id="PF00710"/>
    </source>
</evidence>
<dbReference type="Gene3D" id="3.40.50.1170">
    <property type="entry name" value="L-asparaginase, N-terminal domain"/>
    <property type="match status" value="1"/>
</dbReference>
<sequence length="319" mass="34280">MRAPQPGTLILALGGTISLSIVDGTATPTENIDNIAATLDHDSSKWKVVTRTFANKNSSAITIEDIIRLCQTINDARSEYSSFVVTTGTDTLEEVAFGLDLLLGKVTTIAVTGAMRPPYASDFDGPASLHAAIEHCQKPWPENAGVFVVMGGSAIPAHLAHKRSTSRLDAFVSTKVEFETEEFDLTASKDRALPLLGEKLLPSQSWKAVDIPIVGLSVSPALNAKRYADADGLVIACPGACSMAPETRLEMSKTLVPVMPVALVSRCEDGHADVSAHYPGYIEELESLGFKVREFHGLRPEKARLKLAFELMSQSIETS</sequence>
<dbReference type="InterPro" id="IPR027474">
    <property type="entry name" value="L-asparaginase_N"/>
</dbReference>
<dbReference type="PRINTS" id="PR00139">
    <property type="entry name" value="ASNGLNASE"/>
</dbReference>
<dbReference type="SUPFAM" id="SSF53774">
    <property type="entry name" value="Glutaminase/Asparaginase"/>
    <property type="match status" value="1"/>
</dbReference>
<evidence type="ECO:0000256" key="1">
    <source>
        <dbReference type="PIRSR" id="PIRSR001220-1"/>
    </source>
</evidence>
<evidence type="ECO:0000313" key="5">
    <source>
        <dbReference type="Proteomes" id="UP001315686"/>
    </source>
</evidence>
<feature type="binding site" evidence="2">
    <location>
        <begin position="89"/>
        <end position="90"/>
    </location>
    <ligand>
        <name>substrate</name>
    </ligand>
</feature>
<dbReference type="InterPro" id="IPR006034">
    <property type="entry name" value="Asparaginase/glutaminase-like"/>
</dbReference>